<evidence type="ECO:0000259" key="7">
    <source>
        <dbReference type="Pfam" id="PF10520"/>
    </source>
</evidence>
<evidence type="ECO:0000313" key="8">
    <source>
        <dbReference type="EMBL" id="AYV84962.1"/>
    </source>
</evidence>
<comment type="similarity">
    <text evidence="2">Belongs to the fatty acid desaturase CarF family.</text>
</comment>
<keyword evidence="3 6" id="KW-0812">Transmembrane</keyword>
<evidence type="ECO:0000256" key="2">
    <source>
        <dbReference type="ARBA" id="ARBA00007620"/>
    </source>
</evidence>
<proteinExistence type="inferred from homology"/>
<feature type="transmembrane region" description="Helical" evidence="6">
    <location>
        <begin position="7"/>
        <end position="29"/>
    </location>
</feature>
<dbReference type="InterPro" id="IPR019547">
    <property type="entry name" value="Lipid_desat"/>
</dbReference>
<dbReference type="EMBL" id="MK072437">
    <property type="protein sequence ID" value="AYV84962.1"/>
    <property type="molecule type" value="Genomic_DNA"/>
</dbReference>
<dbReference type="GO" id="GO:0016020">
    <property type="term" value="C:membrane"/>
    <property type="evidence" value="ECO:0007669"/>
    <property type="project" value="UniProtKB-SubCell"/>
</dbReference>
<organism evidence="8">
    <name type="scientific">Satyrvirus sp</name>
    <dbReference type="NCBI Taxonomy" id="2487771"/>
    <lineage>
        <taxon>Viruses</taxon>
        <taxon>Varidnaviria</taxon>
        <taxon>Bamfordvirae</taxon>
        <taxon>Nucleocytoviricota</taxon>
        <taxon>Megaviricetes</taxon>
        <taxon>Imitervirales</taxon>
        <taxon>Mimiviridae</taxon>
        <taxon>Megamimivirinae</taxon>
    </lineage>
</organism>
<evidence type="ECO:0000256" key="4">
    <source>
        <dbReference type="ARBA" id="ARBA00022989"/>
    </source>
</evidence>
<accession>A0A3G5ACS8</accession>
<evidence type="ECO:0000256" key="6">
    <source>
        <dbReference type="SAM" id="Phobius"/>
    </source>
</evidence>
<gene>
    <name evidence="8" type="ORF">Satyrvirus1_48</name>
</gene>
<feature type="transmembrane region" description="Helical" evidence="6">
    <location>
        <begin position="76"/>
        <end position="101"/>
    </location>
</feature>
<evidence type="ECO:0000256" key="1">
    <source>
        <dbReference type="ARBA" id="ARBA00004141"/>
    </source>
</evidence>
<comment type="subcellular location">
    <subcellularLocation>
        <location evidence="1">Membrane</location>
        <topology evidence="1">Multi-pass membrane protein</topology>
    </subcellularLocation>
</comment>
<keyword evidence="4 6" id="KW-1133">Transmembrane helix</keyword>
<protein>
    <submittedName>
        <fullName evidence="8">Putative transmembrane protein</fullName>
    </submittedName>
</protein>
<evidence type="ECO:0000256" key="5">
    <source>
        <dbReference type="ARBA" id="ARBA00023136"/>
    </source>
</evidence>
<keyword evidence="5 6" id="KW-0472">Membrane</keyword>
<sequence length="201" mass="24532">MITEIFYYLVQVILAYLVADLVMGIYHWIKDTYFSPFTPVIGRTLIWGSRLHHVRPRYVIEFSNFELFWSSAKWTLIWFLPLIYFTGLSVFMITLYLIIALNDVVHKYAHMFDNERPLWATFMQYLYIFQSHDEHHLHHISPHDINYCPITPFMNYFLEKINFWRKMENIIEHYFNIKPREKEDEFVEDINYPAGIKFIQN</sequence>
<evidence type="ECO:0000256" key="3">
    <source>
        <dbReference type="ARBA" id="ARBA00022692"/>
    </source>
</evidence>
<reference evidence="8" key="1">
    <citation type="submission" date="2018-10" db="EMBL/GenBank/DDBJ databases">
        <title>Hidden diversity of soil giant viruses.</title>
        <authorList>
            <person name="Schulz F."/>
            <person name="Alteio L."/>
            <person name="Goudeau D."/>
            <person name="Ryan E.M."/>
            <person name="Malmstrom R.R."/>
            <person name="Blanchard J."/>
            <person name="Woyke T."/>
        </authorList>
    </citation>
    <scope>NUCLEOTIDE SEQUENCE</scope>
    <source>
        <strain evidence="8">SAV1</strain>
    </source>
</reference>
<dbReference type="PANTHER" id="PTHR48230:SF1">
    <property type="entry name" value="LIPID DESATURASE DOMAIN-CONTAINING PROTEIN"/>
    <property type="match status" value="1"/>
</dbReference>
<dbReference type="InterPro" id="IPR053335">
    <property type="entry name" value="Fatty_acid_desaturase_CarF"/>
</dbReference>
<name>A0A3G5ACS8_9VIRU</name>
<dbReference type="PANTHER" id="PTHR48230">
    <property type="match status" value="1"/>
</dbReference>
<dbReference type="Pfam" id="PF10520">
    <property type="entry name" value="Lipid_desat"/>
    <property type="match status" value="1"/>
</dbReference>
<feature type="domain" description="Lipid desaturase" evidence="7">
    <location>
        <begin position="16"/>
        <end position="181"/>
    </location>
</feature>